<gene>
    <name evidence="2" type="ORF">ALECFALPRED_009601</name>
</gene>
<feature type="compositionally biased region" description="Basic and acidic residues" evidence="1">
    <location>
        <begin position="967"/>
        <end position="992"/>
    </location>
</feature>
<feature type="compositionally biased region" description="Gly residues" evidence="1">
    <location>
        <begin position="937"/>
        <end position="952"/>
    </location>
</feature>
<reference evidence="2" key="1">
    <citation type="submission" date="2021-03" db="EMBL/GenBank/DDBJ databases">
        <authorList>
            <person name="Tagirdzhanova G."/>
        </authorList>
    </citation>
    <scope>NUCLEOTIDE SEQUENCE</scope>
</reference>
<evidence type="ECO:0000256" key="1">
    <source>
        <dbReference type="SAM" id="MobiDB-lite"/>
    </source>
</evidence>
<evidence type="ECO:0000313" key="2">
    <source>
        <dbReference type="EMBL" id="CAF9914470.1"/>
    </source>
</evidence>
<name>A0A8H3IBC6_9LECA</name>
<evidence type="ECO:0000313" key="3">
    <source>
        <dbReference type="Proteomes" id="UP000664203"/>
    </source>
</evidence>
<feature type="region of interest" description="Disordered" evidence="1">
    <location>
        <begin position="1219"/>
        <end position="1241"/>
    </location>
</feature>
<sequence length="1466" mass="164347">MERDFAGAKPLLILGKGAAADVPPNSVHIAVLLHRGNTASSTLSPTSGYFKQTGAENGDYYDDLLGVDTFDAHDFERDFGGFEFSDFPEESTSEQNVASAETLLTHGQPQESLLNAEVLSHVDANESAEIQEMSSLGIPMPANGAPSYNRSQAPHSNGEHETQFDFNDFEHGEEFQDLQNFISAQDSFGTDQLEGGPSNGQPQFQFEFSAEDWKAYDDYMANEEFSEIPYLEIEHEQRIKRRLEKAKTSGASKDHNGRQHHANQNVSPMNHEPYSDEILDNYSYHSQPPLDSRQWSAVNTPAMDSGYGTAAMSRETTNGLIPSTPYQLSNAVGSSSLGNMQLASGDVYAAVTSPADGNYDAFDEEEVVPSQPTFRTYEERDPLIVQNPRKAKWGRTGTRNRVEVWFNPETSKWQPSASHHSMRATLIAKAQAEYPNDRYLFPDPTDGLPHGETAFFKPHQNRGPHRNDCADSLFVWRDYIPKTDAAGKYTIKTDQPKTIRNHPGFMYEGGKILLNPHDNPVVDHKFIPLTLSSRTHGSKLQEMALHPECQQVDLWARMPRWERTTFKNGNVIVRELRGKNTRINMPMTRFREKKGTIAGCDRECSDVIRAGLLKFYHYHGYDPVASGNSLRGFPRDLLPFEAKQVRLGNKARLGNRAGDRALDDDAREKDYQKTLQSIERGMKKQAAQDGDAAGKRRLEDEDADSQDFNRGPRKRGRRHQEADAESLPYDERYTAQFKGPSPTFEDGRHGYAIHGYDHGRQQNGTFNASVPLQEGFNMYGTSEGLCQYPTIQDQPPAEQNQFDSNWENSGIETSITPAQNEFLQTSHGGVNYQWTPKPLPTGPRQKKTMPAVQAPANNDIRAQHSYPAEQYPQSNTGTERGPIVGPGQPHQTGYLYEPVHYDHHNVIQNRPMTSIYGQANANNNVLPAQDQEPFEGTNGGPKRGGNTLGPGGRRTHPVPKQTLGKRGQREAGDVENDENKRTWDATESRRPVPDSQKYNSEFEIPALPKGTQQEQGNLEANPDPDFGSSHKRQRNNATPGTEPRPQHRQTGRAPRPKYYGAGGAPESLLPLEDPFGYAQSISTFNGYQQGPLKSPEELELFPTTQLTSDLNGDAEVAEGPLLSPEELFGTAPYDFDFDENAGVQGSLYGNTPYGDVYGGLGLVAPSNESKDQGISAAQSRRSEYLQHVPGGWMPQHILGKHGQEEPSCEGQQVGYELKNNHEPKPKRRHMPSTEGYYSPPAQAPKAAVVQKARKAARDAQLPPPQLHINETIPDSYQAPQVEDAYLTAPEVYIKDSAINSNEAPHVADAQGTDPPQSRTPARTGREAPADIRDLRPVNAWQSQSLNNALRYSRENFSEWTGEEAPVTNLEDCYNVQYREIRAAFKIWWRSEKNPLRSEPLPKVWRMKAWSGTVENWRVPTNMEHLHEPMRRGRWAARNANGSLRQPEFHWDYQKYEWYDVEAEERL</sequence>
<feature type="region of interest" description="Disordered" evidence="1">
    <location>
        <begin position="1303"/>
        <end position="1333"/>
    </location>
</feature>
<feature type="region of interest" description="Disordered" evidence="1">
    <location>
        <begin position="869"/>
        <end position="892"/>
    </location>
</feature>
<dbReference type="OrthoDB" id="5348779at2759"/>
<dbReference type="Proteomes" id="UP000664203">
    <property type="component" value="Unassembled WGS sequence"/>
</dbReference>
<protein>
    <submittedName>
        <fullName evidence="2">Uncharacterized protein</fullName>
    </submittedName>
</protein>
<accession>A0A8H3IBC6</accession>
<comment type="caution">
    <text evidence="2">The sequence shown here is derived from an EMBL/GenBank/DDBJ whole genome shotgun (WGS) entry which is preliminary data.</text>
</comment>
<feature type="compositionally biased region" description="Basic and acidic residues" evidence="1">
    <location>
        <begin position="1323"/>
        <end position="1333"/>
    </location>
</feature>
<feature type="region of interest" description="Disordered" evidence="1">
    <location>
        <begin position="245"/>
        <end position="270"/>
    </location>
</feature>
<feature type="region of interest" description="Disordered" evidence="1">
    <location>
        <begin position="928"/>
        <end position="1064"/>
    </location>
</feature>
<keyword evidence="3" id="KW-1185">Reference proteome</keyword>
<proteinExistence type="predicted"/>
<feature type="region of interest" description="Disordered" evidence="1">
    <location>
        <begin position="678"/>
        <end position="727"/>
    </location>
</feature>
<organism evidence="2 3">
    <name type="scientific">Alectoria fallacina</name>
    <dbReference type="NCBI Taxonomy" id="1903189"/>
    <lineage>
        <taxon>Eukaryota</taxon>
        <taxon>Fungi</taxon>
        <taxon>Dikarya</taxon>
        <taxon>Ascomycota</taxon>
        <taxon>Pezizomycotina</taxon>
        <taxon>Lecanoromycetes</taxon>
        <taxon>OSLEUM clade</taxon>
        <taxon>Lecanoromycetidae</taxon>
        <taxon>Lecanorales</taxon>
        <taxon>Lecanorineae</taxon>
        <taxon>Parmeliaceae</taxon>
        <taxon>Alectoria</taxon>
    </lineage>
</organism>
<dbReference type="EMBL" id="CAJPDR010000073">
    <property type="protein sequence ID" value="CAF9914470.1"/>
    <property type="molecule type" value="Genomic_DNA"/>
</dbReference>